<organism evidence="1">
    <name type="scientific">Myoviridae sp. ctwwN25</name>
    <dbReference type="NCBI Taxonomy" id="2825209"/>
    <lineage>
        <taxon>Viruses</taxon>
        <taxon>Duplodnaviria</taxon>
        <taxon>Heunggongvirae</taxon>
        <taxon>Uroviricota</taxon>
        <taxon>Caudoviricetes</taxon>
    </lineage>
</organism>
<sequence>MAINEFENTADQSFLYKYHASGYYVLGQNKYPIEYSNFRSIVIDHDYTENNMPLMYAIMNLSTKVIDLIVKNKETGVFILNIQKSQDSSDNSELWVDYINDTFVYMIADDVNKTDSRDYENANEGREDIYKEITVGLLSQNLINNNKKVVNGILNCNSMTSAIYYALGNRPIVLEPLQNNSPLKNVFLPPVNSVAKSIKYLNNLRVFYNTPYRYYMDYDMSYLLSSSGKAVPSKGSKVNSVMLTLRNDYDMASRVQGMTIDVKNGYYALNVGGGNVEVADYREKSKSYSKVKYTKTNGTSSSIDVYTPGSNNNFVSKTVNVRAPNDNTGLIENNQKASMLYMAINKNDLDTSIFTPNKEYIINAGEVYKDCPEYTGNYILQRKRELYFKSSEETSSDKLVLSLMLFFEKVYK</sequence>
<protein>
    <submittedName>
        <fullName evidence="1">Uncharacterized protein</fullName>
    </submittedName>
</protein>
<evidence type="ECO:0000313" key="1">
    <source>
        <dbReference type="EMBL" id="DAE08641.1"/>
    </source>
</evidence>
<dbReference type="EMBL" id="BK015472">
    <property type="protein sequence ID" value="DAE08641.1"/>
    <property type="molecule type" value="Genomic_DNA"/>
</dbReference>
<name>A0A8S5PQC2_9CAUD</name>
<proteinExistence type="predicted"/>
<accession>A0A8S5PQC2</accession>
<reference evidence="1" key="1">
    <citation type="journal article" date="2021" name="Proc. Natl. Acad. Sci. U.S.A.">
        <title>A Catalog of Tens of Thousands of Viruses from Human Metagenomes Reveals Hidden Associations with Chronic Diseases.</title>
        <authorList>
            <person name="Tisza M.J."/>
            <person name="Buck C.B."/>
        </authorList>
    </citation>
    <scope>NUCLEOTIDE SEQUENCE</scope>
    <source>
        <strain evidence="1">CtwwN25</strain>
    </source>
</reference>